<dbReference type="Gene3D" id="1.10.10.60">
    <property type="entry name" value="Homeodomain-like"/>
    <property type="match status" value="1"/>
</dbReference>
<organism evidence="6 7">
    <name type="scientific">Sanguibacter antarcticus</name>
    <dbReference type="NCBI Taxonomy" id="372484"/>
    <lineage>
        <taxon>Bacteria</taxon>
        <taxon>Bacillati</taxon>
        <taxon>Actinomycetota</taxon>
        <taxon>Actinomycetes</taxon>
        <taxon>Micrococcales</taxon>
        <taxon>Sanguibacteraceae</taxon>
        <taxon>Sanguibacter</taxon>
    </lineage>
</organism>
<accession>A0A2A9E5V2</accession>
<keyword evidence="3" id="KW-0804">Transcription</keyword>
<comment type="caution">
    <text evidence="6">The sequence shown here is derived from an EMBL/GenBank/DDBJ whole genome shotgun (WGS) entry which is preliminary data.</text>
</comment>
<dbReference type="InterPro" id="IPR009057">
    <property type="entry name" value="Homeodomain-like_sf"/>
</dbReference>
<dbReference type="Pfam" id="PF00440">
    <property type="entry name" value="TetR_N"/>
    <property type="match status" value="1"/>
</dbReference>
<dbReference type="OrthoDB" id="9796019at2"/>
<dbReference type="GO" id="GO:0000976">
    <property type="term" value="F:transcription cis-regulatory region binding"/>
    <property type="evidence" value="ECO:0007669"/>
    <property type="project" value="TreeGrafter"/>
</dbReference>
<protein>
    <submittedName>
        <fullName evidence="6">TetR family transcriptional regulator</fullName>
    </submittedName>
</protein>
<evidence type="ECO:0000313" key="7">
    <source>
        <dbReference type="Proteomes" id="UP000225548"/>
    </source>
</evidence>
<evidence type="ECO:0000256" key="2">
    <source>
        <dbReference type="ARBA" id="ARBA00023125"/>
    </source>
</evidence>
<dbReference type="SUPFAM" id="SSF48498">
    <property type="entry name" value="Tetracyclin repressor-like, C-terminal domain"/>
    <property type="match status" value="1"/>
</dbReference>
<dbReference type="InterPro" id="IPR036271">
    <property type="entry name" value="Tet_transcr_reg_TetR-rel_C_sf"/>
</dbReference>
<keyword evidence="2 4" id="KW-0238">DNA-binding</keyword>
<dbReference type="InterPro" id="IPR001647">
    <property type="entry name" value="HTH_TetR"/>
</dbReference>
<reference evidence="6 7" key="1">
    <citation type="submission" date="2017-10" db="EMBL/GenBank/DDBJ databases">
        <title>Sequencing the genomes of 1000 actinobacteria strains.</title>
        <authorList>
            <person name="Klenk H.-P."/>
        </authorList>
    </citation>
    <scope>NUCLEOTIDE SEQUENCE [LARGE SCALE GENOMIC DNA]</scope>
    <source>
        <strain evidence="6 7">DSM 18966</strain>
    </source>
</reference>
<evidence type="ECO:0000313" key="6">
    <source>
        <dbReference type="EMBL" id="PFG34437.1"/>
    </source>
</evidence>
<evidence type="ECO:0000256" key="4">
    <source>
        <dbReference type="PROSITE-ProRule" id="PRU00335"/>
    </source>
</evidence>
<evidence type="ECO:0000256" key="1">
    <source>
        <dbReference type="ARBA" id="ARBA00023015"/>
    </source>
</evidence>
<dbReference type="PROSITE" id="PS50977">
    <property type="entry name" value="HTH_TETR_2"/>
    <property type="match status" value="1"/>
</dbReference>
<dbReference type="Proteomes" id="UP000225548">
    <property type="component" value="Unassembled WGS sequence"/>
</dbReference>
<dbReference type="AlphaFoldDB" id="A0A2A9E5V2"/>
<feature type="DNA-binding region" description="H-T-H motif" evidence="4">
    <location>
        <begin position="33"/>
        <end position="52"/>
    </location>
</feature>
<evidence type="ECO:0000259" key="5">
    <source>
        <dbReference type="PROSITE" id="PS50977"/>
    </source>
</evidence>
<dbReference type="InterPro" id="IPR050109">
    <property type="entry name" value="HTH-type_TetR-like_transc_reg"/>
</dbReference>
<keyword evidence="7" id="KW-1185">Reference proteome</keyword>
<proteinExistence type="predicted"/>
<dbReference type="PANTHER" id="PTHR30055">
    <property type="entry name" value="HTH-TYPE TRANSCRIPTIONAL REGULATOR RUTR"/>
    <property type="match status" value="1"/>
</dbReference>
<sequence length="190" mass="20645">MGRTGPHRDPELTAKILASTHELICTKGPRAVTINEIAAHAGVGKQTIYRWWPTKASVVIDALEQQFASDNPFPTTGSAKDDLRAQMRAVARTFSSPTGSMIRELVAQSQGDPALADDLRTRFVAERRSGGATALRAGIDHGQIRADLDIEIALDLLYAPLWMRMLLGHQPLDEPSVDAIVDQVWPALAA</sequence>
<feature type="domain" description="HTH tetR-type" evidence="5">
    <location>
        <begin position="10"/>
        <end position="70"/>
    </location>
</feature>
<dbReference type="PANTHER" id="PTHR30055:SF148">
    <property type="entry name" value="TETR-FAMILY TRANSCRIPTIONAL REGULATOR"/>
    <property type="match status" value="1"/>
</dbReference>
<dbReference type="InterPro" id="IPR011075">
    <property type="entry name" value="TetR_C"/>
</dbReference>
<gene>
    <name evidence="6" type="ORF">ATL42_2347</name>
</gene>
<dbReference type="Pfam" id="PF16859">
    <property type="entry name" value="TetR_C_11"/>
    <property type="match status" value="1"/>
</dbReference>
<name>A0A2A9E5V2_9MICO</name>
<evidence type="ECO:0000256" key="3">
    <source>
        <dbReference type="ARBA" id="ARBA00023163"/>
    </source>
</evidence>
<keyword evidence="1" id="KW-0805">Transcription regulation</keyword>
<dbReference type="SUPFAM" id="SSF46689">
    <property type="entry name" value="Homeodomain-like"/>
    <property type="match status" value="1"/>
</dbReference>
<dbReference type="EMBL" id="PDJG01000001">
    <property type="protein sequence ID" value="PFG34437.1"/>
    <property type="molecule type" value="Genomic_DNA"/>
</dbReference>
<dbReference type="Gene3D" id="1.10.357.10">
    <property type="entry name" value="Tetracycline Repressor, domain 2"/>
    <property type="match status" value="1"/>
</dbReference>
<dbReference type="GO" id="GO:0003700">
    <property type="term" value="F:DNA-binding transcription factor activity"/>
    <property type="evidence" value="ECO:0007669"/>
    <property type="project" value="TreeGrafter"/>
</dbReference>
<dbReference type="RefSeq" id="WP_098455474.1">
    <property type="nucleotide sequence ID" value="NZ_PDJG01000001.1"/>
</dbReference>